<keyword evidence="3" id="KW-1185">Reference proteome</keyword>
<sequence>MRKASSNTGLSDWQFKKYCLAHDLKSAVGSAALIRGKCNGEKLEMEGGPLSKESGLTASLLSQLDTP</sequence>
<evidence type="ECO:0000313" key="2">
    <source>
        <dbReference type="EMBL" id="CAK7343382.1"/>
    </source>
</evidence>
<evidence type="ECO:0000256" key="1">
    <source>
        <dbReference type="SAM" id="MobiDB-lite"/>
    </source>
</evidence>
<dbReference type="AlphaFoldDB" id="A0AAV1RZT4"/>
<evidence type="ECO:0000313" key="3">
    <source>
        <dbReference type="Proteomes" id="UP001314170"/>
    </source>
</evidence>
<dbReference type="Proteomes" id="UP001314170">
    <property type="component" value="Unassembled WGS sequence"/>
</dbReference>
<name>A0AAV1RZT4_9ROSI</name>
<organism evidence="2 3">
    <name type="scientific">Dovyalis caffra</name>
    <dbReference type="NCBI Taxonomy" id="77055"/>
    <lineage>
        <taxon>Eukaryota</taxon>
        <taxon>Viridiplantae</taxon>
        <taxon>Streptophyta</taxon>
        <taxon>Embryophyta</taxon>
        <taxon>Tracheophyta</taxon>
        <taxon>Spermatophyta</taxon>
        <taxon>Magnoliopsida</taxon>
        <taxon>eudicotyledons</taxon>
        <taxon>Gunneridae</taxon>
        <taxon>Pentapetalae</taxon>
        <taxon>rosids</taxon>
        <taxon>fabids</taxon>
        <taxon>Malpighiales</taxon>
        <taxon>Salicaceae</taxon>
        <taxon>Flacourtieae</taxon>
        <taxon>Dovyalis</taxon>
    </lineage>
</organism>
<reference evidence="2 3" key="1">
    <citation type="submission" date="2024-01" db="EMBL/GenBank/DDBJ databases">
        <authorList>
            <person name="Waweru B."/>
        </authorList>
    </citation>
    <scope>NUCLEOTIDE SEQUENCE [LARGE SCALE GENOMIC DNA]</scope>
</reference>
<protein>
    <submittedName>
        <fullName evidence="2">Uncharacterized protein</fullName>
    </submittedName>
</protein>
<dbReference type="EMBL" id="CAWUPB010001160">
    <property type="protein sequence ID" value="CAK7343382.1"/>
    <property type="molecule type" value="Genomic_DNA"/>
</dbReference>
<gene>
    <name evidence="2" type="ORF">DCAF_LOCUS17279</name>
</gene>
<comment type="caution">
    <text evidence="2">The sequence shown here is derived from an EMBL/GenBank/DDBJ whole genome shotgun (WGS) entry which is preliminary data.</text>
</comment>
<accession>A0AAV1RZT4</accession>
<proteinExistence type="predicted"/>
<feature type="compositionally biased region" description="Polar residues" evidence="1">
    <location>
        <begin position="54"/>
        <end position="67"/>
    </location>
</feature>
<feature type="region of interest" description="Disordered" evidence="1">
    <location>
        <begin position="44"/>
        <end position="67"/>
    </location>
</feature>